<feature type="transmembrane region" description="Helical" evidence="1">
    <location>
        <begin position="135"/>
        <end position="154"/>
    </location>
</feature>
<dbReference type="Proteomes" id="UP000012149">
    <property type="component" value="Unassembled WGS sequence"/>
</dbReference>
<protein>
    <submittedName>
        <fullName evidence="2">Uncharacterized protein</fullName>
    </submittedName>
</protein>
<evidence type="ECO:0000313" key="3">
    <source>
        <dbReference type="Proteomes" id="UP000012149"/>
    </source>
</evidence>
<gene>
    <name evidence="2" type="ORF">LEP1GSC161_0619</name>
</gene>
<evidence type="ECO:0000313" key="2">
    <source>
        <dbReference type="EMBL" id="EMO57875.1"/>
    </source>
</evidence>
<comment type="caution">
    <text evidence="2">The sequence shown here is derived from an EMBL/GenBank/DDBJ whole genome shotgun (WGS) entry which is preliminary data.</text>
</comment>
<dbReference type="EMBL" id="AKWE02000104">
    <property type="protein sequence ID" value="EMO57875.1"/>
    <property type="molecule type" value="Genomic_DNA"/>
</dbReference>
<sequence>MPKVITILLAEKSVKLYLRFFAIGMGISFVTLILNSSFRFMGVDLSEFKSLFLSILPLFLKDYIQTLIASGVLFGAIGLLLSSAQLGNEKRSSIGSFWIDRLPKDGSLSEDPGSLRDTFIYESVEVKKENSYRKIFWIFGVFVFLLWCHSVIFYPQLYGEFFFYRFSYLRFFLFS</sequence>
<accession>M6VM16</accession>
<keyword evidence="1" id="KW-1133">Transmembrane helix</keyword>
<feature type="transmembrane region" description="Helical" evidence="1">
    <location>
        <begin position="20"/>
        <end position="43"/>
    </location>
</feature>
<organism evidence="2 3">
    <name type="scientific">Leptospira santarosai str. CBC1416</name>
    <dbReference type="NCBI Taxonomy" id="1193059"/>
    <lineage>
        <taxon>Bacteria</taxon>
        <taxon>Pseudomonadati</taxon>
        <taxon>Spirochaetota</taxon>
        <taxon>Spirochaetia</taxon>
        <taxon>Leptospirales</taxon>
        <taxon>Leptospiraceae</taxon>
        <taxon>Leptospira</taxon>
    </lineage>
</organism>
<keyword evidence="1" id="KW-0812">Transmembrane</keyword>
<name>M6VM16_9LEPT</name>
<keyword evidence="1" id="KW-0472">Membrane</keyword>
<reference evidence="2 3" key="1">
    <citation type="submission" date="2013-01" db="EMBL/GenBank/DDBJ databases">
        <authorList>
            <person name="Harkins D.M."/>
            <person name="Durkin A.S."/>
            <person name="Brinkac L.M."/>
            <person name="Haft D.H."/>
            <person name="Selengut J.D."/>
            <person name="Sanka R."/>
            <person name="DePew J."/>
            <person name="Purushe J."/>
            <person name="Matthias M.A."/>
            <person name="Vinetz J.M."/>
            <person name="Sutton G.G."/>
            <person name="Nierman W.C."/>
            <person name="Fouts D.E."/>
        </authorList>
    </citation>
    <scope>NUCLEOTIDE SEQUENCE [LARGE SCALE GENOMIC DNA]</scope>
    <source>
        <strain evidence="2 3">CBC1416</strain>
    </source>
</reference>
<dbReference type="AlphaFoldDB" id="M6VM16"/>
<proteinExistence type="predicted"/>
<feature type="transmembrane region" description="Helical" evidence="1">
    <location>
        <begin position="63"/>
        <end position="81"/>
    </location>
</feature>
<evidence type="ECO:0000256" key="1">
    <source>
        <dbReference type="SAM" id="Phobius"/>
    </source>
</evidence>